<accession>A0A9P1FZ78</accession>
<evidence type="ECO:0000259" key="2">
    <source>
        <dbReference type="Pfam" id="PF25342"/>
    </source>
</evidence>
<comment type="caution">
    <text evidence="3">The sequence shown here is derived from an EMBL/GenBank/DDBJ whole genome shotgun (WGS) entry which is preliminary data.</text>
</comment>
<feature type="domain" description="PLOD1-3-like GT" evidence="2">
    <location>
        <begin position="234"/>
        <end position="329"/>
    </location>
</feature>
<gene>
    <name evidence="3" type="ORF">C1SCF055_LOCUS20693</name>
</gene>
<reference evidence="3" key="1">
    <citation type="submission" date="2022-10" db="EMBL/GenBank/DDBJ databases">
        <authorList>
            <person name="Chen Y."/>
            <person name="Dougan E. K."/>
            <person name="Chan C."/>
            <person name="Rhodes N."/>
            <person name="Thang M."/>
        </authorList>
    </citation>
    <scope>NUCLEOTIDE SEQUENCE</scope>
</reference>
<keyword evidence="5" id="KW-1185">Reference proteome</keyword>
<dbReference type="EMBL" id="CAMXCT020001898">
    <property type="protein sequence ID" value="CAL1147383.1"/>
    <property type="molecule type" value="Genomic_DNA"/>
</dbReference>
<dbReference type="PANTHER" id="PTHR36587:SF2">
    <property type="entry name" value="EXPRESSION SITE-ASSOCIATED GENE 3 (ESAG3)-LIKE PROTEIN"/>
    <property type="match status" value="1"/>
</dbReference>
<dbReference type="PANTHER" id="PTHR36587">
    <property type="entry name" value="EXPRESSION SITE-ASSOCIATED GENE 3 (ESAG3)-LIKE PROTEIN"/>
    <property type="match status" value="1"/>
</dbReference>
<name>A0A9P1FZ78_9DINO</name>
<dbReference type="Proteomes" id="UP001152797">
    <property type="component" value="Unassembled WGS sequence"/>
</dbReference>
<evidence type="ECO:0000256" key="1">
    <source>
        <dbReference type="SAM" id="MobiDB-lite"/>
    </source>
</evidence>
<dbReference type="Pfam" id="PF25342">
    <property type="entry name" value="GT_PLOD"/>
    <property type="match status" value="1"/>
</dbReference>
<evidence type="ECO:0000313" key="3">
    <source>
        <dbReference type="EMBL" id="CAI3994008.1"/>
    </source>
</evidence>
<evidence type="ECO:0000313" key="4">
    <source>
        <dbReference type="EMBL" id="CAL4781320.1"/>
    </source>
</evidence>
<dbReference type="OrthoDB" id="445559at2759"/>
<feature type="compositionally biased region" description="Polar residues" evidence="1">
    <location>
        <begin position="1"/>
        <end position="11"/>
    </location>
</feature>
<proteinExistence type="predicted"/>
<evidence type="ECO:0000313" key="5">
    <source>
        <dbReference type="Proteomes" id="UP001152797"/>
    </source>
</evidence>
<organism evidence="3">
    <name type="scientific">Cladocopium goreaui</name>
    <dbReference type="NCBI Taxonomy" id="2562237"/>
    <lineage>
        <taxon>Eukaryota</taxon>
        <taxon>Sar</taxon>
        <taxon>Alveolata</taxon>
        <taxon>Dinophyceae</taxon>
        <taxon>Suessiales</taxon>
        <taxon>Symbiodiniaceae</taxon>
        <taxon>Cladocopium</taxon>
    </lineage>
</organism>
<sequence length="560" mass="62903">MFAGAINTSQTEHLHVPSQPSQPRRHVVPMQATVLAEGDTQVLMRKENVSEIDARSCTCTDVDLKGKKWSPGGLKKCVGNCKKVSKATEVNDCPKDWKIFSPRSKEDWETIISLDVIKDVLKPHLVVDITQDKNGCGGCTAKAMNSDEDGQSMWKTLDSSAWWLRASKYGEPNGDYIANCFLGLNPPTDANAIAFNESFCLVYWDCCKTNVHIATLEGDWKGTLDKLIGYWTYLKTIKDDDVIVFLDAFDVFPNGLDGHELLRRFFSFGTPVVIASEENIFPREVAEQANIAVEQMQAVGLGNASAPSRYLNAGGIIGMGWALRKMYDDVRENMAANNPHMLMAHADIVGHWFLHSYDQYELWRYFIRHVRGVEEAGEEKMVALDTEQLIFGSTVFQKENWPELLNDAEPGIATKEGKGHSIDVDVPLVFDAPQRVFETHGCSGRFLGRKYFPIFWHGHGPWKAAWEGLRNRLMSAGCLGEKSPELYFGKRNGMILGAEEPCRGCCELRRRYSRLELCGQFGNRFRVGNVIVNRINYEITNVQDYLPAISGGPTTSQMLY</sequence>
<dbReference type="EMBL" id="CAMXCT010001898">
    <property type="protein sequence ID" value="CAI3994008.1"/>
    <property type="molecule type" value="Genomic_DNA"/>
</dbReference>
<dbReference type="AlphaFoldDB" id="A0A9P1FZ78"/>
<dbReference type="EMBL" id="CAMXCT030001898">
    <property type="protein sequence ID" value="CAL4781320.1"/>
    <property type="molecule type" value="Genomic_DNA"/>
</dbReference>
<dbReference type="InterPro" id="IPR057589">
    <property type="entry name" value="GT_PLOD"/>
</dbReference>
<feature type="region of interest" description="Disordered" evidence="1">
    <location>
        <begin position="1"/>
        <end position="25"/>
    </location>
</feature>
<reference evidence="4 5" key="2">
    <citation type="submission" date="2024-05" db="EMBL/GenBank/DDBJ databases">
        <authorList>
            <person name="Chen Y."/>
            <person name="Shah S."/>
            <person name="Dougan E. K."/>
            <person name="Thang M."/>
            <person name="Chan C."/>
        </authorList>
    </citation>
    <scope>NUCLEOTIDE SEQUENCE [LARGE SCALE GENOMIC DNA]</scope>
</reference>
<dbReference type="CDD" id="cd22997">
    <property type="entry name" value="GT_LH"/>
    <property type="match status" value="1"/>
</dbReference>
<protein>
    <recommendedName>
        <fullName evidence="2">PLOD1-3-like GT domain-containing protein</fullName>
    </recommendedName>
</protein>